<protein>
    <submittedName>
        <fullName evidence="2">Uncharacterized protein</fullName>
    </submittedName>
</protein>
<evidence type="ECO:0000313" key="2">
    <source>
        <dbReference type="EMBL" id="PZX39810.1"/>
    </source>
</evidence>
<feature type="compositionally biased region" description="Basic and acidic residues" evidence="1">
    <location>
        <begin position="14"/>
        <end position="27"/>
    </location>
</feature>
<gene>
    <name evidence="2" type="ORF">LX97_02167</name>
</gene>
<feature type="compositionally biased region" description="Polar residues" evidence="1">
    <location>
        <begin position="28"/>
        <end position="41"/>
    </location>
</feature>
<comment type="caution">
    <text evidence="2">The sequence shown here is derived from an EMBL/GenBank/DDBJ whole genome shotgun (WGS) entry which is preliminary data.</text>
</comment>
<evidence type="ECO:0000313" key="3">
    <source>
        <dbReference type="Proteomes" id="UP000248584"/>
    </source>
</evidence>
<sequence>MDLIISQNGYSDYKRKTIDSSEDHTEDAQNQNSSIPFQSYL</sequence>
<dbReference type="EMBL" id="QKZR01000003">
    <property type="protein sequence ID" value="PZX39810.1"/>
    <property type="molecule type" value="Genomic_DNA"/>
</dbReference>
<reference evidence="2 3" key="1">
    <citation type="submission" date="2018-06" db="EMBL/GenBank/DDBJ databases">
        <title>Genomic Encyclopedia of Archaeal and Bacterial Type Strains, Phase II (KMG-II): from individual species to whole genera.</title>
        <authorList>
            <person name="Goeker M."/>
        </authorList>
    </citation>
    <scope>NUCLEOTIDE SEQUENCE [LARGE SCALE GENOMIC DNA]</scope>
    <source>
        <strain evidence="2 3">DSM 17205</strain>
    </source>
</reference>
<dbReference type="Proteomes" id="UP000248584">
    <property type="component" value="Unassembled WGS sequence"/>
</dbReference>
<accession>A0ABX5PXC0</accession>
<proteinExistence type="predicted"/>
<keyword evidence="3" id="KW-1185">Reference proteome</keyword>
<organism evidence="2 3">
    <name type="scientific">Nonlabens dokdonensis</name>
    <dbReference type="NCBI Taxonomy" id="328515"/>
    <lineage>
        <taxon>Bacteria</taxon>
        <taxon>Pseudomonadati</taxon>
        <taxon>Bacteroidota</taxon>
        <taxon>Flavobacteriia</taxon>
        <taxon>Flavobacteriales</taxon>
        <taxon>Flavobacteriaceae</taxon>
        <taxon>Nonlabens</taxon>
    </lineage>
</organism>
<feature type="region of interest" description="Disordered" evidence="1">
    <location>
        <begin position="14"/>
        <end position="41"/>
    </location>
</feature>
<dbReference type="RefSeq" id="WP_262491811.1">
    <property type="nucleotide sequence ID" value="NZ_QKZR01000003.1"/>
</dbReference>
<name>A0ABX5PXC0_9FLAO</name>
<evidence type="ECO:0000256" key="1">
    <source>
        <dbReference type="SAM" id="MobiDB-lite"/>
    </source>
</evidence>